<gene>
    <name evidence="7" type="ORF">QW060_15455</name>
</gene>
<evidence type="ECO:0000256" key="5">
    <source>
        <dbReference type="SAM" id="SignalP"/>
    </source>
</evidence>
<reference evidence="8" key="1">
    <citation type="journal article" date="2019" name="Int. J. Syst. Evol. Microbiol.">
        <title>The Global Catalogue of Microorganisms (GCM) 10K type strain sequencing project: providing services to taxonomists for standard genome sequencing and annotation.</title>
        <authorList>
            <consortium name="The Broad Institute Genomics Platform"/>
            <consortium name="The Broad Institute Genome Sequencing Center for Infectious Disease"/>
            <person name="Wu L."/>
            <person name="Ma J."/>
        </authorList>
    </citation>
    <scope>NUCLEOTIDE SEQUENCE [LARGE SCALE GENOMIC DNA]</scope>
    <source>
        <strain evidence="8">CECT 7184</strain>
    </source>
</reference>
<keyword evidence="5" id="KW-0732">Signal</keyword>
<evidence type="ECO:0000256" key="4">
    <source>
        <dbReference type="PROSITE-ProRule" id="PRU00433"/>
    </source>
</evidence>
<accession>A0ABT8CVF3</accession>
<evidence type="ECO:0000313" key="7">
    <source>
        <dbReference type="EMBL" id="MDN3708497.1"/>
    </source>
</evidence>
<dbReference type="Gene3D" id="1.10.760.10">
    <property type="entry name" value="Cytochrome c-like domain"/>
    <property type="match status" value="1"/>
</dbReference>
<evidence type="ECO:0000313" key="8">
    <source>
        <dbReference type="Proteomes" id="UP001242368"/>
    </source>
</evidence>
<dbReference type="PROSITE" id="PS51257">
    <property type="entry name" value="PROKAR_LIPOPROTEIN"/>
    <property type="match status" value="1"/>
</dbReference>
<name>A0ABT8CVF3_9FLAO</name>
<keyword evidence="1 4" id="KW-0349">Heme</keyword>
<dbReference type="SUPFAM" id="SSF46626">
    <property type="entry name" value="Cytochrome c"/>
    <property type="match status" value="1"/>
</dbReference>
<proteinExistence type="predicted"/>
<dbReference type="EMBL" id="JAUFQU010000001">
    <property type="protein sequence ID" value="MDN3708497.1"/>
    <property type="molecule type" value="Genomic_DNA"/>
</dbReference>
<evidence type="ECO:0000256" key="2">
    <source>
        <dbReference type="ARBA" id="ARBA00022723"/>
    </source>
</evidence>
<evidence type="ECO:0000256" key="3">
    <source>
        <dbReference type="ARBA" id="ARBA00023004"/>
    </source>
</evidence>
<dbReference type="PANTHER" id="PTHR30600">
    <property type="entry name" value="CYTOCHROME C PEROXIDASE-RELATED"/>
    <property type="match status" value="1"/>
</dbReference>
<dbReference type="RefSeq" id="WP_290364360.1">
    <property type="nucleotide sequence ID" value="NZ_JAUFQU010000001.1"/>
</dbReference>
<dbReference type="InterPro" id="IPR009056">
    <property type="entry name" value="Cyt_c-like_dom"/>
</dbReference>
<evidence type="ECO:0000259" key="6">
    <source>
        <dbReference type="PROSITE" id="PS51007"/>
    </source>
</evidence>
<feature type="signal peptide" evidence="5">
    <location>
        <begin position="1"/>
        <end position="23"/>
    </location>
</feature>
<evidence type="ECO:0000256" key="1">
    <source>
        <dbReference type="ARBA" id="ARBA00022617"/>
    </source>
</evidence>
<dbReference type="PANTHER" id="PTHR30600:SF4">
    <property type="entry name" value="CYTOCHROME C DOMAIN-CONTAINING PROTEIN"/>
    <property type="match status" value="1"/>
</dbReference>
<dbReference type="InterPro" id="IPR051395">
    <property type="entry name" value="Cytochrome_c_Peroxidase/MauG"/>
</dbReference>
<dbReference type="PROSITE" id="PS51007">
    <property type="entry name" value="CYTC"/>
    <property type="match status" value="1"/>
</dbReference>
<keyword evidence="8" id="KW-1185">Reference proteome</keyword>
<sequence length="464" mass="51152">MKISKVILLLSLLLFLVSCSSNDDYTSIEESNYPDLSLRKMAGGDNTIFTNTSNSYSTPSPALTVDELSTHLKGDLDFESIFVTAPNDVNSGLGPIFNNSSCISCHPRDGRAAHPVNMTSRSGLLLRTSLPGTSINGGPVAVSGFGLQIQNQALYNFLPEAEYTVQYEEITETLADGTIVSLRKPVFGVINTYIPFPQDALLSPRIAPPVFGLGLLEAIPEQAILAAQDLNDHNQDGIYGKANYVWNPLTQRSELGRFGWKANVSNLLIQCAAAYVEDMGITNYIFPFETGYGQSNGSDGFDDDPELPDENLANITFYTQTLAVPAPRNTDNITVRKGARIFENLLCATCHTPKQQTGYSSIRALSYQTFYPYTDMLLHDMGDGLADNRPDFLANGREWKTRPLWGIGLSFVVNNHTNFLHDGRARNLTEAILWHGGEAENAKQKFKQLSKEDREALLQFIQSL</sequence>
<dbReference type="Pfam" id="PF06537">
    <property type="entry name" value="DHOR"/>
    <property type="match status" value="1"/>
</dbReference>
<feature type="chain" id="PRO_5046627384" evidence="5">
    <location>
        <begin position="24"/>
        <end position="464"/>
    </location>
</feature>
<feature type="domain" description="Cytochrome c" evidence="6">
    <location>
        <begin position="333"/>
        <end position="464"/>
    </location>
</feature>
<dbReference type="InterPro" id="IPR036909">
    <property type="entry name" value="Cyt_c-like_dom_sf"/>
</dbReference>
<organism evidence="7 8">
    <name type="scientific">Paenimyroides ceti</name>
    <dbReference type="NCBI Taxonomy" id="395087"/>
    <lineage>
        <taxon>Bacteria</taxon>
        <taxon>Pseudomonadati</taxon>
        <taxon>Bacteroidota</taxon>
        <taxon>Flavobacteriia</taxon>
        <taxon>Flavobacteriales</taxon>
        <taxon>Flavobacteriaceae</taxon>
        <taxon>Paenimyroides</taxon>
    </lineage>
</organism>
<keyword evidence="2 4" id="KW-0479">Metal-binding</keyword>
<protein>
    <submittedName>
        <fullName evidence="7">Di-heme oxidoredictase family protein</fullName>
    </submittedName>
</protein>
<keyword evidence="3 4" id="KW-0408">Iron</keyword>
<comment type="caution">
    <text evidence="7">The sequence shown here is derived from an EMBL/GenBank/DDBJ whole genome shotgun (WGS) entry which is preliminary data.</text>
</comment>
<dbReference type="InterPro" id="IPR010538">
    <property type="entry name" value="DHOR"/>
</dbReference>
<dbReference type="Proteomes" id="UP001242368">
    <property type="component" value="Unassembled WGS sequence"/>
</dbReference>
<dbReference type="PIRSF" id="PIRSF028099">
    <property type="entry name" value="DUF1111"/>
    <property type="match status" value="1"/>
</dbReference>